<evidence type="ECO:0000259" key="1">
    <source>
        <dbReference type="PROSITE" id="PS50280"/>
    </source>
</evidence>
<dbReference type="InterPro" id="IPR046341">
    <property type="entry name" value="SET_dom_sf"/>
</dbReference>
<protein>
    <submittedName>
        <fullName evidence="2">SET domain-containing protein 4</fullName>
    </submittedName>
</protein>
<organism evidence="2 3">
    <name type="scientific">Hypsibius exemplaris</name>
    <name type="common">Freshwater tardigrade</name>
    <dbReference type="NCBI Taxonomy" id="2072580"/>
    <lineage>
        <taxon>Eukaryota</taxon>
        <taxon>Metazoa</taxon>
        <taxon>Ecdysozoa</taxon>
        <taxon>Tardigrada</taxon>
        <taxon>Eutardigrada</taxon>
        <taxon>Parachela</taxon>
        <taxon>Hypsibioidea</taxon>
        <taxon>Hypsibiidae</taxon>
        <taxon>Hypsibius</taxon>
    </lineage>
</organism>
<dbReference type="GO" id="GO:0016279">
    <property type="term" value="F:protein-lysine N-methyltransferase activity"/>
    <property type="evidence" value="ECO:0007669"/>
    <property type="project" value="InterPro"/>
</dbReference>
<dbReference type="AlphaFoldDB" id="A0A9X6NLE8"/>
<dbReference type="Pfam" id="PF00856">
    <property type="entry name" value="SET"/>
    <property type="match status" value="1"/>
</dbReference>
<name>A0A9X6NLE8_HYPEX</name>
<feature type="domain" description="SET" evidence="1">
    <location>
        <begin position="41"/>
        <end position="250"/>
    </location>
</feature>
<evidence type="ECO:0000313" key="3">
    <source>
        <dbReference type="Proteomes" id="UP000192578"/>
    </source>
</evidence>
<dbReference type="CDD" id="cd19177">
    <property type="entry name" value="SET_SETD4"/>
    <property type="match status" value="1"/>
</dbReference>
<dbReference type="SUPFAM" id="SSF82199">
    <property type="entry name" value="SET domain"/>
    <property type="match status" value="1"/>
</dbReference>
<gene>
    <name evidence="2" type="ORF">BV898_16934</name>
</gene>
<dbReference type="InterPro" id="IPR044429">
    <property type="entry name" value="SETD4_SET"/>
</dbReference>
<dbReference type="PANTHER" id="PTHR13271">
    <property type="entry name" value="UNCHARACTERIZED PUTATIVE METHYLTRANSFERASE"/>
    <property type="match status" value="1"/>
</dbReference>
<sequence length="400" mass="45290">MEIDEFSAAWSYNGSTNQPTDDTAQLDALLQWMGPNNLRTSSLEPHHFPETGRGMRATQDLAAGTRLISVTSPFCYTAARARLFRPEIPPHLLEHPLDCLIIFLMLEDQLGAASCVAPYLRSLPRTFTNPLFSLRGRIPQEICSESTDLLRRQRGELFSSWRRVSATFCHLAEAVRVGMELEKFIWAFFVVNTRTLYVTATEPALVPFLDLFNHSPVARVQTRWNGAEDAFEIITECRYQAGEQVFINYGAHDNMNLAIHYGFTMPRNPLSEVLFDLGDVAKKLPVTTAQRDFLRSYGAWRPLSCSWSGFSQTAKLFLASRLVRSSDFWKTVDVEDLVDDRTTRLALVELLCDAHRDLANFAERASAVPLLQTVYLEMMDILHENLRVLEESSGIVSDTV</sequence>
<dbReference type="OrthoDB" id="341421at2759"/>
<comment type="caution">
    <text evidence="2">The sequence shown here is derived from an EMBL/GenBank/DDBJ whole genome shotgun (WGS) entry which is preliminary data.</text>
</comment>
<reference evidence="3" key="1">
    <citation type="submission" date="2017-01" db="EMBL/GenBank/DDBJ databases">
        <title>Comparative genomics of anhydrobiosis in the tardigrade Hypsibius dujardini.</title>
        <authorList>
            <person name="Yoshida Y."/>
            <person name="Koutsovoulos G."/>
            <person name="Laetsch D."/>
            <person name="Stevens L."/>
            <person name="Kumar S."/>
            <person name="Horikawa D."/>
            <person name="Ishino K."/>
            <person name="Komine S."/>
            <person name="Tomita M."/>
            <person name="Blaxter M."/>
            <person name="Arakawa K."/>
        </authorList>
    </citation>
    <scope>NUCLEOTIDE SEQUENCE [LARGE SCALE GENOMIC DNA]</scope>
    <source>
        <strain evidence="3">Z151</strain>
    </source>
</reference>
<dbReference type="InterPro" id="IPR050600">
    <property type="entry name" value="SETD3_SETD6_MTase"/>
</dbReference>
<proteinExistence type="predicted"/>
<accession>A0A9X6NLE8</accession>
<keyword evidence="3" id="KW-1185">Reference proteome</keyword>
<evidence type="ECO:0000313" key="2">
    <source>
        <dbReference type="EMBL" id="OWA52481.1"/>
    </source>
</evidence>
<dbReference type="PROSITE" id="PS50280">
    <property type="entry name" value="SET"/>
    <property type="match status" value="1"/>
</dbReference>
<dbReference type="InterPro" id="IPR001214">
    <property type="entry name" value="SET_dom"/>
</dbReference>
<dbReference type="Gene3D" id="3.90.1410.10">
    <property type="entry name" value="set domain protein methyltransferase, domain 1"/>
    <property type="match status" value="1"/>
</dbReference>
<dbReference type="PANTHER" id="PTHR13271:SF151">
    <property type="entry name" value="SET DOMAIN-CONTAINING PROTEIN 4"/>
    <property type="match status" value="1"/>
</dbReference>
<dbReference type="Proteomes" id="UP000192578">
    <property type="component" value="Unassembled WGS sequence"/>
</dbReference>
<dbReference type="EMBL" id="MTYJ01000270">
    <property type="protein sequence ID" value="OWA52481.1"/>
    <property type="molecule type" value="Genomic_DNA"/>
</dbReference>